<name>A0A4R6ZE18_9LIST</name>
<protein>
    <submittedName>
        <fullName evidence="2">Uncharacterized protein DUF3885</fullName>
    </submittedName>
</protein>
<dbReference type="Proteomes" id="UP000295558">
    <property type="component" value="Unassembled WGS sequence"/>
</dbReference>
<keyword evidence="3" id="KW-1185">Reference proteome</keyword>
<dbReference type="EMBL" id="SNZK01000024">
    <property type="protein sequence ID" value="TDR50318.1"/>
    <property type="molecule type" value="Genomic_DNA"/>
</dbReference>
<proteinExistence type="predicted"/>
<dbReference type="AlphaFoldDB" id="A0A4R6ZE18"/>
<reference evidence="2 3" key="1">
    <citation type="submission" date="2019-03" db="EMBL/GenBank/DDBJ databases">
        <title>Genomic Encyclopedia of Type Strains, Phase III (KMG-III): the genomes of soil and plant-associated and newly described type strains.</title>
        <authorList>
            <person name="Whitman W."/>
        </authorList>
    </citation>
    <scope>NUCLEOTIDE SEQUENCE [LARGE SCALE GENOMIC DNA]</scope>
    <source>
        <strain evidence="2 3">CECT 7972</strain>
    </source>
</reference>
<dbReference type="InterPro" id="IPR024976">
    <property type="entry name" value="DUF3885"/>
</dbReference>
<evidence type="ECO:0000313" key="2">
    <source>
        <dbReference type="EMBL" id="TDR50318.1"/>
    </source>
</evidence>
<dbReference type="RefSeq" id="WP_166666143.1">
    <property type="nucleotide sequence ID" value="NZ_SNZK01000024.1"/>
</dbReference>
<sequence length="204" mass="24428">MYKLNEELKKYIKDNFDKQELSPPLFYNTELGIRFELGEDSPYIEEKHYMNRVYYRSITLFKEIFSFNDSIYLVWFVKPDRKMKATGVLKKYIKNSALKYCLSVEKIRREGEVFLKMALKCHVKDIKIEKMLEAIANQDMNIHPKLGCECYFINTKKKIIYYMYDDRGLDVVANSVDKLIPIYKQYSEWVLPYDKKEIISKLGL</sequence>
<accession>A0A4R6ZE18</accession>
<evidence type="ECO:0000313" key="3">
    <source>
        <dbReference type="Proteomes" id="UP000295558"/>
    </source>
</evidence>
<comment type="caution">
    <text evidence="2">The sequence shown here is derived from an EMBL/GenBank/DDBJ whole genome shotgun (WGS) entry which is preliminary data.</text>
</comment>
<evidence type="ECO:0000259" key="1">
    <source>
        <dbReference type="Pfam" id="PF13021"/>
    </source>
</evidence>
<gene>
    <name evidence="2" type="ORF">DFP96_1247</name>
</gene>
<dbReference type="Pfam" id="PF13021">
    <property type="entry name" value="DUF3885"/>
    <property type="match status" value="1"/>
</dbReference>
<feature type="domain" description="DUF3885" evidence="1">
    <location>
        <begin position="8"/>
        <end position="194"/>
    </location>
</feature>
<organism evidence="2 3">
    <name type="scientific">Listeria rocourtiae</name>
    <dbReference type="NCBI Taxonomy" id="647910"/>
    <lineage>
        <taxon>Bacteria</taxon>
        <taxon>Bacillati</taxon>
        <taxon>Bacillota</taxon>
        <taxon>Bacilli</taxon>
        <taxon>Bacillales</taxon>
        <taxon>Listeriaceae</taxon>
        <taxon>Listeria</taxon>
    </lineage>
</organism>